<proteinExistence type="predicted"/>
<evidence type="ECO:0000313" key="1">
    <source>
        <dbReference type="EMBL" id="VDM39885.1"/>
    </source>
</evidence>
<sequence length="211" mass="24083">MKHEHRPTSGVNQHQHHHHYAHLGHCFGSPFFAGVLSMRPYQYAICSSKPDCGAPPPPPPAAAAEQLNSWTKGKCGMWRSILSDNLLEGMEYAIGLHIILKLCCGRLFTSQNCLVEEMKKGIWNAVNDNRHDRLSDLRVDKRSAQLFSVVEAVRRSAPLPSTRSFYLRSTRYNFRVASKARHRFTSMHLNAVTLTPNSTDNRFNHLQRQRH</sequence>
<organism evidence="2 3">
    <name type="scientific">Toxocara canis</name>
    <name type="common">Canine roundworm</name>
    <dbReference type="NCBI Taxonomy" id="6265"/>
    <lineage>
        <taxon>Eukaryota</taxon>
        <taxon>Metazoa</taxon>
        <taxon>Ecdysozoa</taxon>
        <taxon>Nematoda</taxon>
        <taxon>Chromadorea</taxon>
        <taxon>Rhabditida</taxon>
        <taxon>Spirurina</taxon>
        <taxon>Ascaridomorpha</taxon>
        <taxon>Ascaridoidea</taxon>
        <taxon>Toxocaridae</taxon>
        <taxon>Toxocara</taxon>
    </lineage>
</organism>
<name>A0A183UJ94_TOXCA</name>
<reference evidence="1 2" key="2">
    <citation type="submission" date="2018-11" db="EMBL/GenBank/DDBJ databases">
        <authorList>
            <consortium name="Pathogen Informatics"/>
        </authorList>
    </citation>
    <scope>NUCLEOTIDE SEQUENCE [LARGE SCALE GENOMIC DNA]</scope>
</reference>
<dbReference type="Proteomes" id="UP000050794">
    <property type="component" value="Unassembled WGS sequence"/>
</dbReference>
<gene>
    <name evidence="1" type="ORF">TCNE_LOCUS8564</name>
</gene>
<evidence type="ECO:0000313" key="2">
    <source>
        <dbReference type="Proteomes" id="UP000050794"/>
    </source>
</evidence>
<accession>A0A183UJ94</accession>
<evidence type="ECO:0000313" key="3">
    <source>
        <dbReference type="WBParaSite" id="TCNE_0000856401-mRNA-1"/>
    </source>
</evidence>
<dbReference type="WBParaSite" id="TCNE_0000856401-mRNA-1">
    <property type="protein sequence ID" value="TCNE_0000856401-mRNA-1"/>
    <property type="gene ID" value="TCNE_0000856401"/>
</dbReference>
<dbReference type="EMBL" id="UYWY01019941">
    <property type="protein sequence ID" value="VDM39885.1"/>
    <property type="molecule type" value="Genomic_DNA"/>
</dbReference>
<keyword evidence="2" id="KW-1185">Reference proteome</keyword>
<reference evidence="3" key="1">
    <citation type="submission" date="2016-06" db="UniProtKB">
        <authorList>
            <consortium name="WormBaseParasite"/>
        </authorList>
    </citation>
    <scope>IDENTIFICATION</scope>
</reference>
<protein>
    <submittedName>
        <fullName evidence="3">Ovate family protein</fullName>
    </submittedName>
</protein>
<dbReference type="AlphaFoldDB" id="A0A183UJ94"/>